<accession>A0A0A9DLG7</accession>
<dbReference type="EMBL" id="GBRH01208441">
    <property type="protein sequence ID" value="JAD89454.1"/>
    <property type="molecule type" value="Transcribed_RNA"/>
</dbReference>
<organism evidence="1">
    <name type="scientific">Arundo donax</name>
    <name type="common">Giant reed</name>
    <name type="synonym">Donax arundinaceus</name>
    <dbReference type="NCBI Taxonomy" id="35708"/>
    <lineage>
        <taxon>Eukaryota</taxon>
        <taxon>Viridiplantae</taxon>
        <taxon>Streptophyta</taxon>
        <taxon>Embryophyta</taxon>
        <taxon>Tracheophyta</taxon>
        <taxon>Spermatophyta</taxon>
        <taxon>Magnoliopsida</taxon>
        <taxon>Liliopsida</taxon>
        <taxon>Poales</taxon>
        <taxon>Poaceae</taxon>
        <taxon>PACMAD clade</taxon>
        <taxon>Arundinoideae</taxon>
        <taxon>Arundineae</taxon>
        <taxon>Arundo</taxon>
    </lineage>
</organism>
<evidence type="ECO:0000313" key="1">
    <source>
        <dbReference type="EMBL" id="JAD89454.1"/>
    </source>
</evidence>
<reference evidence="1" key="2">
    <citation type="journal article" date="2015" name="Data Brief">
        <title>Shoot transcriptome of the giant reed, Arundo donax.</title>
        <authorList>
            <person name="Barrero R.A."/>
            <person name="Guerrero F.D."/>
            <person name="Moolhuijzen P."/>
            <person name="Goolsby J.A."/>
            <person name="Tidwell J."/>
            <person name="Bellgard S.E."/>
            <person name="Bellgard M.I."/>
        </authorList>
    </citation>
    <scope>NUCLEOTIDE SEQUENCE</scope>
    <source>
        <tissue evidence="1">Shoot tissue taken approximately 20 cm above the soil surface</tissue>
    </source>
</reference>
<proteinExistence type="predicted"/>
<reference evidence="1" key="1">
    <citation type="submission" date="2014-09" db="EMBL/GenBank/DDBJ databases">
        <authorList>
            <person name="Magalhaes I.L.F."/>
            <person name="Oliveira U."/>
            <person name="Santos F.R."/>
            <person name="Vidigal T.H.D.A."/>
            <person name="Brescovit A.D."/>
            <person name="Santos A.J."/>
        </authorList>
    </citation>
    <scope>NUCLEOTIDE SEQUENCE</scope>
    <source>
        <tissue evidence="1">Shoot tissue taken approximately 20 cm above the soil surface</tissue>
    </source>
</reference>
<dbReference type="AlphaFoldDB" id="A0A0A9DLG7"/>
<sequence>MLTWMYNKQMENWGSLIRFHHCDLDWKCVPFDLVNSCAGGCISESK</sequence>
<protein>
    <submittedName>
        <fullName evidence="1">Uncharacterized protein</fullName>
    </submittedName>
</protein>
<name>A0A0A9DLG7_ARUDO</name>